<dbReference type="PANTHER" id="PTHR24255">
    <property type="entry name" value="COMPLEMENT COMPONENT 1, S SUBCOMPONENT-RELATED"/>
    <property type="match status" value="1"/>
</dbReference>
<organism evidence="4 5">
    <name type="scientific">Allacma fusca</name>
    <dbReference type="NCBI Taxonomy" id="39272"/>
    <lineage>
        <taxon>Eukaryota</taxon>
        <taxon>Metazoa</taxon>
        <taxon>Ecdysozoa</taxon>
        <taxon>Arthropoda</taxon>
        <taxon>Hexapoda</taxon>
        <taxon>Collembola</taxon>
        <taxon>Symphypleona</taxon>
        <taxon>Sminthuridae</taxon>
        <taxon>Allacma</taxon>
    </lineage>
</organism>
<feature type="non-terminal residue" evidence="4">
    <location>
        <position position="1"/>
    </location>
</feature>
<comment type="caution">
    <text evidence="4">The sequence shown here is derived from an EMBL/GenBank/DDBJ whole genome shotgun (WGS) entry which is preliminary data.</text>
</comment>
<gene>
    <name evidence="4" type="ORF">AFUS01_LOCUS31510</name>
</gene>
<proteinExistence type="predicted"/>
<reference evidence="4" key="1">
    <citation type="submission" date="2021-06" db="EMBL/GenBank/DDBJ databases">
        <authorList>
            <person name="Hodson N. C."/>
            <person name="Mongue J. A."/>
            <person name="Jaron S. K."/>
        </authorList>
    </citation>
    <scope>NUCLEOTIDE SEQUENCE</scope>
</reference>
<evidence type="ECO:0000313" key="5">
    <source>
        <dbReference type="Proteomes" id="UP000708208"/>
    </source>
</evidence>
<sequence length="103" mass="11224">MPGTQKSTGNHLYLRYYTSAPEPRNGFKAKASIARCGGTVVGWMGTITSPGYPASYDINLSCLWTIKGPEGSYLILDFIDLDLNSGRNNCSQDSVLITEQNIT</sequence>
<dbReference type="GO" id="GO:0004252">
    <property type="term" value="F:serine-type endopeptidase activity"/>
    <property type="evidence" value="ECO:0007669"/>
    <property type="project" value="TreeGrafter"/>
</dbReference>
<evidence type="ECO:0000313" key="4">
    <source>
        <dbReference type="EMBL" id="CAG7821157.1"/>
    </source>
</evidence>
<dbReference type="EMBL" id="CAJVCH010501903">
    <property type="protein sequence ID" value="CAG7821157.1"/>
    <property type="molecule type" value="Genomic_DNA"/>
</dbReference>
<comment type="caution">
    <text evidence="2">Lacks conserved residue(s) required for the propagation of feature annotation.</text>
</comment>
<evidence type="ECO:0000256" key="2">
    <source>
        <dbReference type="PROSITE-ProRule" id="PRU00059"/>
    </source>
</evidence>
<evidence type="ECO:0000259" key="3">
    <source>
        <dbReference type="PROSITE" id="PS01180"/>
    </source>
</evidence>
<dbReference type="Proteomes" id="UP000708208">
    <property type="component" value="Unassembled WGS sequence"/>
</dbReference>
<dbReference type="Pfam" id="PF00431">
    <property type="entry name" value="CUB"/>
    <property type="match status" value="1"/>
</dbReference>
<dbReference type="OrthoDB" id="10009301at2759"/>
<dbReference type="InterPro" id="IPR000859">
    <property type="entry name" value="CUB_dom"/>
</dbReference>
<protein>
    <recommendedName>
        <fullName evidence="3">CUB domain-containing protein</fullName>
    </recommendedName>
</protein>
<name>A0A8J2PEW3_9HEXA</name>
<dbReference type="CDD" id="cd00041">
    <property type="entry name" value="CUB"/>
    <property type="match status" value="1"/>
</dbReference>
<keyword evidence="1" id="KW-1015">Disulfide bond</keyword>
<dbReference type="PANTHER" id="PTHR24255:SF31">
    <property type="entry name" value="CUBILIN-LIKE PROTEIN"/>
    <property type="match status" value="1"/>
</dbReference>
<dbReference type="PROSITE" id="PS01180">
    <property type="entry name" value="CUB"/>
    <property type="match status" value="1"/>
</dbReference>
<dbReference type="AlphaFoldDB" id="A0A8J2PEW3"/>
<keyword evidence="5" id="KW-1185">Reference proteome</keyword>
<evidence type="ECO:0000256" key="1">
    <source>
        <dbReference type="ARBA" id="ARBA00023157"/>
    </source>
</evidence>
<accession>A0A8J2PEW3</accession>
<dbReference type="GO" id="GO:0005615">
    <property type="term" value="C:extracellular space"/>
    <property type="evidence" value="ECO:0007669"/>
    <property type="project" value="TreeGrafter"/>
</dbReference>
<feature type="domain" description="CUB" evidence="3">
    <location>
        <begin position="36"/>
        <end position="103"/>
    </location>
</feature>